<dbReference type="Proteomes" id="UP000297972">
    <property type="component" value="Unassembled WGS sequence"/>
</dbReference>
<keyword evidence="3" id="KW-1185">Reference proteome</keyword>
<organism evidence="2 3">
    <name type="scientific">Paracoccus liaowanqingii</name>
    <dbReference type="NCBI Taxonomy" id="2560053"/>
    <lineage>
        <taxon>Bacteria</taxon>
        <taxon>Pseudomonadati</taxon>
        <taxon>Pseudomonadota</taxon>
        <taxon>Alphaproteobacteria</taxon>
        <taxon>Rhodobacterales</taxon>
        <taxon>Paracoccaceae</taxon>
        <taxon>Paracoccus</taxon>
    </lineage>
</organism>
<keyword evidence="2" id="KW-0808">Transferase</keyword>
<sequence length="356" mass="40046">MRALRSGGEDVEVHPLLPQQVDRRQLKVGRLLLDNSKSQKYTNVDRYMHGYTVAFPEISCRIIRDVVVHGLIPVHESGAIVDHLRHYYPAGNAPESSTKLLAGRVDEAIKQKASYGAEYEECPHLTLVVYNEGGGTWGHWVVENFPKIPLFLARFPEGKVALPIGYKNNNFGALLDVCGISRDSIFFYSGPYRLKQAAFIDHLYEEGTVHPWVIDYFKGASCTRPLRPSRLFIERAARTREITNLPEVKRVAQEHGFTSKPLGSATLQEQVEQWTRADCLLTTLGSDLTNIVFCQPGPRLFVISPDFHGDRFFIDLAAAFGCEWNELLCGTIVEERSPRNTSSFSVSPLALNRLLD</sequence>
<dbReference type="GO" id="GO:0016757">
    <property type="term" value="F:glycosyltransferase activity"/>
    <property type="evidence" value="ECO:0007669"/>
    <property type="project" value="InterPro"/>
</dbReference>
<feature type="domain" description="Glycosyltransferase 61 catalytic" evidence="1">
    <location>
        <begin position="137"/>
        <end position="297"/>
    </location>
</feature>
<evidence type="ECO:0000313" key="2">
    <source>
        <dbReference type="EMBL" id="TGN50058.1"/>
    </source>
</evidence>
<protein>
    <submittedName>
        <fullName evidence="2">Glycosyltransferase family 61 protein</fullName>
    </submittedName>
</protein>
<dbReference type="RefSeq" id="WP_135818743.1">
    <property type="nucleotide sequence ID" value="NZ_SRPG01000237.1"/>
</dbReference>
<evidence type="ECO:0000259" key="1">
    <source>
        <dbReference type="Pfam" id="PF04577"/>
    </source>
</evidence>
<dbReference type="EMBL" id="SRPG01000237">
    <property type="protein sequence ID" value="TGN50058.1"/>
    <property type="molecule type" value="Genomic_DNA"/>
</dbReference>
<gene>
    <name evidence="2" type="ORF">E4L95_17805</name>
</gene>
<accession>A0A4Z1CKE4</accession>
<reference evidence="2 3" key="1">
    <citation type="submission" date="2019-03" db="EMBL/GenBank/DDBJ databases">
        <authorList>
            <person name="Li J."/>
        </authorList>
    </citation>
    <scope>NUCLEOTIDE SEQUENCE [LARGE SCALE GENOMIC DNA]</scope>
    <source>
        <strain evidence="2 3">3058</strain>
    </source>
</reference>
<dbReference type="OrthoDB" id="288504at2"/>
<dbReference type="InterPro" id="IPR049625">
    <property type="entry name" value="Glyco_transf_61_cat"/>
</dbReference>
<comment type="caution">
    <text evidence="2">The sequence shown here is derived from an EMBL/GenBank/DDBJ whole genome shotgun (WGS) entry which is preliminary data.</text>
</comment>
<evidence type="ECO:0000313" key="3">
    <source>
        <dbReference type="Proteomes" id="UP000297972"/>
    </source>
</evidence>
<proteinExistence type="predicted"/>
<dbReference type="Pfam" id="PF04577">
    <property type="entry name" value="Glyco_transf_61"/>
    <property type="match status" value="1"/>
</dbReference>
<name>A0A4Z1CKE4_9RHOB</name>
<dbReference type="AlphaFoldDB" id="A0A4Z1CKE4"/>